<gene>
    <name evidence="4" type="ORF">ADIS_3255</name>
</gene>
<comment type="caution">
    <text evidence="4">The sequence shown here is derived from an EMBL/GenBank/DDBJ whole genome shotgun (WGS) entry which is preliminary data.</text>
</comment>
<dbReference type="GO" id="GO:0016887">
    <property type="term" value="F:ATP hydrolysis activity"/>
    <property type="evidence" value="ECO:0007669"/>
    <property type="project" value="InterPro"/>
</dbReference>
<dbReference type="SUPFAM" id="SSF52540">
    <property type="entry name" value="P-loop containing nucleoside triphosphate hydrolases"/>
    <property type="match status" value="1"/>
</dbReference>
<evidence type="ECO:0000313" key="5">
    <source>
        <dbReference type="Proteomes" id="UP000013909"/>
    </source>
</evidence>
<accession>R7ZPW7</accession>
<dbReference type="STRING" id="1232681.ADIS_3255"/>
<dbReference type="GO" id="GO:0022857">
    <property type="term" value="F:transmembrane transporter activity"/>
    <property type="evidence" value="ECO:0007669"/>
    <property type="project" value="TreeGrafter"/>
</dbReference>
<evidence type="ECO:0000259" key="3">
    <source>
        <dbReference type="PROSITE" id="PS50893"/>
    </source>
</evidence>
<evidence type="ECO:0000256" key="2">
    <source>
        <dbReference type="ARBA" id="ARBA00022840"/>
    </source>
</evidence>
<dbReference type="PATRIC" id="fig|1288963.3.peg.3248"/>
<dbReference type="PANTHER" id="PTHR24220">
    <property type="entry name" value="IMPORT ATP-BINDING PROTEIN"/>
    <property type="match status" value="1"/>
</dbReference>
<name>R7ZPW7_9BACT</name>
<keyword evidence="2 4" id="KW-0067">ATP-binding</keyword>
<feature type="domain" description="ABC transporter" evidence="3">
    <location>
        <begin position="3"/>
        <end position="211"/>
    </location>
</feature>
<reference evidence="4 5" key="1">
    <citation type="submission" date="2013-02" db="EMBL/GenBank/DDBJ databases">
        <title>A novel strain isolated from Lonar lake, Maharashtra, India.</title>
        <authorList>
            <person name="Singh A."/>
        </authorList>
    </citation>
    <scope>NUCLEOTIDE SEQUENCE [LARGE SCALE GENOMIC DNA]</scope>
    <source>
        <strain evidence="4 5">AK24</strain>
    </source>
</reference>
<sequence>MILQATQLSFAYNPTVSFQLPDIQLVAGDELLVLGKSGSGKTTLLNILGGLLKPQKGEVKVNGTSLYTLQGNSLDKFRGKNIGIVFQKPHLLSALTVLENLEVANYFAGKNKRVLIEKNLEELGIVHKKQSKVTTLSEGEAQRVSIARALANEPKLILADEPTASLDDDNAEAVIRLLKSQAKRLGAALVVVTHDQRVKNHIANHLTIGDL</sequence>
<proteinExistence type="predicted"/>
<keyword evidence="1" id="KW-0547">Nucleotide-binding</keyword>
<dbReference type="RefSeq" id="WP_010855388.1">
    <property type="nucleotide sequence ID" value="NZ_AQHR01000088.1"/>
</dbReference>
<dbReference type="GO" id="GO:0005886">
    <property type="term" value="C:plasma membrane"/>
    <property type="evidence" value="ECO:0007669"/>
    <property type="project" value="TreeGrafter"/>
</dbReference>
<dbReference type="InterPro" id="IPR015854">
    <property type="entry name" value="ABC_transpr_LolD-like"/>
</dbReference>
<dbReference type="Pfam" id="PF00005">
    <property type="entry name" value="ABC_tran"/>
    <property type="match status" value="1"/>
</dbReference>
<dbReference type="InterPro" id="IPR003593">
    <property type="entry name" value="AAA+_ATPase"/>
</dbReference>
<dbReference type="AlphaFoldDB" id="R7ZPW7"/>
<dbReference type="InterPro" id="IPR027417">
    <property type="entry name" value="P-loop_NTPase"/>
</dbReference>
<protein>
    <submittedName>
        <fullName evidence="4">ABC transporter ATP-binding protein</fullName>
    </submittedName>
</protein>
<dbReference type="Gene3D" id="3.40.50.300">
    <property type="entry name" value="P-loop containing nucleotide triphosphate hydrolases"/>
    <property type="match status" value="1"/>
</dbReference>
<dbReference type="GO" id="GO:0005524">
    <property type="term" value="F:ATP binding"/>
    <property type="evidence" value="ECO:0007669"/>
    <property type="project" value="UniProtKB-KW"/>
</dbReference>
<dbReference type="OrthoDB" id="1114670at2"/>
<evidence type="ECO:0000313" key="4">
    <source>
        <dbReference type="EMBL" id="EON76127.1"/>
    </source>
</evidence>
<dbReference type="PROSITE" id="PS50893">
    <property type="entry name" value="ABC_TRANSPORTER_2"/>
    <property type="match status" value="1"/>
</dbReference>
<keyword evidence="5" id="KW-1185">Reference proteome</keyword>
<organism evidence="4 5">
    <name type="scientific">Lunatimonas lonarensis</name>
    <dbReference type="NCBI Taxonomy" id="1232681"/>
    <lineage>
        <taxon>Bacteria</taxon>
        <taxon>Pseudomonadati</taxon>
        <taxon>Bacteroidota</taxon>
        <taxon>Cytophagia</taxon>
        <taxon>Cytophagales</taxon>
        <taxon>Cyclobacteriaceae</taxon>
    </lineage>
</organism>
<dbReference type="SMART" id="SM00382">
    <property type="entry name" value="AAA"/>
    <property type="match status" value="1"/>
</dbReference>
<dbReference type="InterPro" id="IPR003439">
    <property type="entry name" value="ABC_transporter-like_ATP-bd"/>
</dbReference>
<dbReference type="EMBL" id="AQHR01000088">
    <property type="protein sequence ID" value="EON76127.1"/>
    <property type="molecule type" value="Genomic_DNA"/>
</dbReference>
<evidence type="ECO:0000256" key="1">
    <source>
        <dbReference type="ARBA" id="ARBA00022741"/>
    </source>
</evidence>
<dbReference type="Proteomes" id="UP000013909">
    <property type="component" value="Unassembled WGS sequence"/>
</dbReference>